<dbReference type="EMBL" id="AXCR01000007">
    <property type="protein sequence ID" value="KJR84521.1"/>
    <property type="molecule type" value="Genomic_DNA"/>
</dbReference>
<sequence length="84" mass="9089">MHTPSTTVNVLWSYIEPVLESAILDTASPGDGQVRGHSTQSSDLSAPRKSGAFEERRLPENVKHPSRGSSVDRPVPSHVPVTFP</sequence>
<protein>
    <submittedName>
        <fullName evidence="2">Uncharacterized protein</fullName>
    </submittedName>
</protein>
<gene>
    <name evidence="2" type="ORF">SPSK_10169</name>
</gene>
<feature type="compositionally biased region" description="Basic and acidic residues" evidence="1">
    <location>
        <begin position="51"/>
        <end position="63"/>
    </location>
</feature>
<dbReference type="AlphaFoldDB" id="A0A0F2M8M5"/>
<dbReference type="RefSeq" id="XP_016587197.1">
    <property type="nucleotide sequence ID" value="XM_016736719.1"/>
</dbReference>
<comment type="caution">
    <text evidence="2">The sequence shown here is derived from an EMBL/GenBank/DDBJ whole genome shotgun (WGS) entry which is preliminary data.</text>
</comment>
<evidence type="ECO:0000313" key="3">
    <source>
        <dbReference type="Proteomes" id="UP000033710"/>
    </source>
</evidence>
<proteinExistence type="predicted"/>
<dbReference type="KEGG" id="ssck:SPSK_10169"/>
<dbReference type="GeneID" id="27671996"/>
<reference evidence="2 3" key="1">
    <citation type="journal article" date="2014" name="BMC Genomics">
        <title>Comparative genomics of the major fungal agents of human and animal Sporotrichosis: Sporothrix schenckii and Sporothrix brasiliensis.</title>
        <authorList>
            <person name="Teixeira M.M."/>
            <person name="de Almeida L.G."/>
            <person name="Kubitschek-Barreira P."/>
            <person name="Alves F.L."/>
            <person name="Kioshima E.S."/>
            <person name="Abadio A.K."/>
            <person name="Fernandes L."/>
            <person name="Derengowski L.S."/>
            <person name="Ferreira K.S."/>
            <person name="Souza R.C."/>
            <person name="Ruiz J.C."/>
            <person name="de Andrade N.C."/>
            <person name="Paes H.C."/>
            <person name="Nicola A.M."/>
            <person name="Albuquerque P."/>
            <person name="Gerber A.L."/>
            <person name="Martins V.P."/>
            <person name="Peconick L.D."/>
            <person name="Neto A.V."/>
            <person name="Chaucanez C.B."/>
            <person name="Silva P.A."/>
            <person name="Cunha O.L."/>
            <person name="de Oliveira F.F."/>
            <person name="dos Santos T.C."/>
            <person name="Barros A.L."/>
            <person name="Soares M.A."/>
            <person name="de Oliveira L.M."/>
            <person name="Marini M.M."/>
            <person name="Villalobos-Duno H."/>
            <person name="Cunha M.M."/>
            <person name="de Hoog S."/>
            <person name="da Silveira J.F."/>
            <person name="Henrissat B."/>
            <person name="Nino-Vega G.A."/>
            <person name="Cisalpino P.S."/>
            <person name="Mora-Montes H.M."/>
            <person name="Almeida S.R."/>
            <person name="Stajich J.E."/>
            <person name="Lopes-Bezerra L.M."/>
            <person name="Vasconcelos A.T."/>
            <person name="Felipe M.S."/>
        </authorList>
    </citation>
    <scope>NUCLEOTIDE SEQUENCE [LARGE SCALE GENOMIC DNA]</scope>
    <source>
        <strain evidence="2 3">1099-18</strain>
    </source>
</reference>
<organism evidence="2 3">
    <name type="scientific">Sporothrix schenckii 1099-18</name>
    <dbReference type="NCBI Taxonomy" id="1397361"/>
    <lineage>
        <taxon>Eukaryota</taxon>
        <taxon>Fungi</taxon>
        <taxon>Dikarya</taxon>
        <taxon>Ascomycota</taxon>
        <taxon>Pezizomycotina</taxon>
        <taxon>Sordariomycetes</taxon>
        <taxon>Sordariomycetidae</taxon>
        <taxon>Ophiostomatales</taxon>
        <taxon>Ophiostomataceae</taxon>
        <taxon>Sporothrix</taxon>
    </lineage>
</organism>
<dbReference type="VEuPathDB" id="FungiDB:SPSK_10169"/>
<evidence type="ECO:0000256" key="1">
    <source>
        <dbReference type="SAM" id="MobiDB-lite"/>
    </source>
</evidence>
<reference evidence="2 3" key="2">
    <citation type="journal article" date="2015" name="Eukaryot. Cell">
        <title>Asexual propagation of a virulent clone complex in a human and feline outbreak of sporotrichosis.</title>
        <authorList>
            <person name="Teixeira Mde M."/>
            <person name="Rodrigues A.M."/>
            <person name="Tsui C.K."/>
            <person name="de Almeida L.G."/>
            <person name="Van Diepeningen A.D."/>
            <person name="van den Ende B.G."/>
            <person name="Fernandes G.F."/>
            <person name="Kano R."/>
            <person name="Hamelin R.C."/>
            <person name="Lopes-Bezerra L.M."/>
            <person name="Vasconcelos A.T."/>
            <person name="de Hoog S."/>
            <person name="de Camargo Z.P."/>
            <person name="Felipe M.S."/>
        </authorList>
    </citation>
    <scope>NUCLEOTIDE SEQUENCE [LARGE SCALE GENOMIC DNA]</scope>
    <source>
        <strain evidence="2 3">1099-18</strain>
    </source>
</reference>
<accession>A0A0F2M8M5</accession>
<evidence type="ECO:0000313" key="2">
    <source>
        <dbReference type="EMBL" id="KJR84521.1"/>
    </source>
</evidence>
<name>A0A0F2M8M5_SPOSC</name>
<dbReference type="Proteomes" id="UP000033710">
    <property type="component" value="Unassembled WGS sequence"/>
</dbReference>
<feature type="region of interest" description="Disordered" evidence="1">
    <location>
        <begin position="26"/>
        <end position="84"/>
    </location>
</feature>